<comment type="caution">
    <text evidence="1">The sequence shown here is derived from an EMBL/GenBank/DDBJ whole genome shotgun (WGS) entry which is preliminary data.</text>
</comment>
<evidence type="ECO:0000313" key="2">
    <source>
        <dbReference type="Proteomes" id="UP001056778"/>
    </source>
</evidence>
<dbReference type="EMBL" id="CM043017">
    <property type="protein sequence ID" value="KAI4466107.1"/>
    <property type="molecule type" value="Genomic_DNA"/>
</dbReference>
<accession>A0ACB9TH42</accession>
<organism evidence="1 2">
    <name type="scientific">Holotrichia oblita</name>
    <name type="common">Chafer beetle</name>
    <dbReference type="NCBI Taxonomy" id="644536"/>
    <lineage>
        <taxon>Eukaryota</taxon>
        <taxon>Metazoa</taxon>
        <taxon>Ecdysozoa</taxon>
        <taxon>Arthropoda</taxon>
        <taxon>Hexapoda</taxon>
        <taxon>Insecta</taxon>
        <taxon>Pterygota</taxon>
        <taxon>Neoptera</taxon>
        <taxon>Endopterygota</taxon>
        <taxon>Coleoptera</taxon>
        <taxon>Polyphaga</taxon>
        <taxon>Scarabaeiformia</taxon>
        <taxon>Scarabaeidae</taxon>
        <taxon>Melolonthinae</taxon>
        <taxon>Holotrichia</taxon>
    </lineage>
</organism>
<reference evidence="1" key="1">
    <citation type="submission" date="2022-04" db="EMBL/GenBank/DDBJ databases">
        <title>Chromosome-scale genome assembly of Holotrichia oblita Faldermann.</title>
        <authorList>
            <person name="Rongchong L."/>
        </authorList>
    </citation>
    <scope>NUCLEOTIDE SEQUENCE</scope>
    <source>
        <strain evidence="1">81SQS9</strain>
    </source>
</reference>
<name>A0ACB9TH42_HOLOL</name>
<proteinExistence type="predicted"/>
<sequence>MEVSRLFHEKFPNLPPVSQETISKIEKQFCELGHVRHIKKVAANAVSDDTKLDIMLEFQENPHNSGRKAAPLFNISHTSIFRVLKESKMHPYKMMPTQELMEDDFDRRTYFCEQMMAMLDNNVIQLEDILFSDESTFTLHGHVNRQNCRYWSNENPHWMREEHMQYPEKVNVWAGIVGNHITRIRTLMNSLNYRYQAQYHQSPGSSSPAQPLSMSSQRFCLRWNNHQSNLLSVFDQLLHDESFVDVTLAVEGKLLKAHKMVLSACSPYFQTLFVNHPDKHPIVILKDVPYNDMRSLLDFMYRGEVSVDQDRLTAFLRVAESLRIKGLTEVNEEKCDSITSSLTQNQQHSQLQRLQPQKRFNSLNMLGNALLQPKRKRGRPRKLSGSSNGTPGVDDFDRSDNLVQGSPEMLEVKMGMDGFTGNNSDSSSGKNDRENEIDDGNVKDDSEPVAGTSKEQNFNSSSAKSENDFPPADDKEKSPNIRCIDFNTSLHEEYNLPYSDLVISDTEMEENDNDIQEVDANYDGIDIKLDPKAFLDNVMDQNSNSNTPTGKVKNSSCYDFEEDGNFEIILDDPVFDMKPAKYEKSNKKISDPDKSARDFCVREKDNLYRCTVCDRVYTHINSPATQKLLTPKVEMNVDETNNSSDFSAASILNSNDNINNNNNNNNSTTPSTSTAQTNSNMNAPSGRQPVKRRARRRATSQSQDPAEQLTEMSVRGLNLFRYASINEGVYQCTECAKVDVQKTFKNKYSFQRHAFLYHEGHQRKVFPCPVCQKEFSRPDKMKNHMKTVHDCFMPKDCVFPMGFFLQP</sequence>
<protein>
    <submittedName>
        <fullName evidence="1">Btb domain transcription factor</fullName>
    </submittedName>
</protein>
<dbReference type="Proteomes" id="UP001056778">
    <property type="component" value="Chromosome 3"/>
</dbReference>
<keyword evidence="2" id="KW-1185">Reference proteome</keyword>
<evidence type="ECO:0000313" key="1">
    <source>
        <dbReference type="EMBL" id="KAI4466107.1"/>
    </source>
</evidence>
<gene>
    <name evidence="1" type="ORF">MML48_3g00007484</name>
</gene>